<evidence type="ECO:0000259" key="3">
    <source>
        <dbReference type="PROSITE" id="PS50157"/>
    </source>
</evidence>
<feature type="compositionally biased region" description="Basic and acidic residues" evidence="2">
    <location>
        <begin position="402"/>
        <end position="413"/>
    </location>
</feature>
<gene>
    <name evidence="4" type="ORF">E4U43_000260</name>
</gene>
<proteinExistence type="predicted"/>
<sequence>MASSKEMQQSSRPLTLQRQSLSNPSASAIPGRQSHTRNNSHSILSSPLNVNHRITRRKSVTTPAPNVAALTAVVNNGDQTGAIPIVNSSRRQPLSKTALARTSMVGSLPSPPASLPTHRTVPELKHEHQESAIDDGNDASADEGAKLQFGRSRRASDDQSLLKDGKKSNRIEVRCNECGKSYKHGSCLVKHLWEHTPEWSLTSKLLISKHQQVQLLEAASVLVAMNGKESTATTPPESTKDSASEPDSPSPAASGYSEQIDGQSSTDTTPPPMLEEPSFDGLSYRDGNEFNLFRSYQPVVSGSMPNAFGFGHFRQPSHERRPPSSGANRTGEDDCALAAAVELLSCSFNSNNGSHGTVVNHAGAPPVPPLPAQYLDQATSLSSAGFINSFPRRQPESFTRGEVPRGSRDVKMEDSDDEFDLHSRARSDEDDDGVFGRMEE</sequence>
<keyword evidence="1" id="KW-0479">Metal-binding</keyword>
<protein>
    <recommendedName>
        <fullName evidence="3">C2H2-type domain-containing protein</fullName>
    </recommendedName>
</protein>
<dbReference type="OrthoDB" id="2152896at2759"/>
<evidence type="ECO:0000256" key="2">
    <source>
        <dbReference type="SAM" id="MobiDB-lite"/>
    </source>
</evidence>
<reference evidence="4" key="1">
    <citation type="journal article" date="2020" name="bioRxiv">
        <title>Whole genome comparisons of ergot fungi reveals the divergence and evolution of species within the genus Claviceps are the result of varying mechanisms driving genome evolution and host range expansion.</title>
        <authorList>
            <person name="Wyka S.A."/>
            <person name="Mondo S.J."/>
            <person name="Liu M."/>
            <person name="Dettman J."/>
            <person name="Nalam V."/>
            <person name="Broders K.D."/>
        </authorList>
    </citation>
    <scope>NUCLEOTIDE SEQUENCE</scope>
    <source>
        <strain evidence="4">CCC 602</strain>
    </source>
</reference>
<evidence type="ECO:0000313" key="4">
    <source>
        <dbReference type="EMBL" id="KAG6007778.1"/>
    </source>
</evidence>
<feature type="compositionally biased region" description="Polar residues" evidence="2">
    <location>
        <begin position="228"/>
        <end position="237"/>
    </location>
</feature>
<feature type="domain" description="C2H2-type" evidence="3">
    <location>
        <begin position="173"/>
        <end position="200"/>
    </location>
</feature>
<dbReference type="Proteomes" id="UP000748025">
    <property type="component" value="Unassembled WGS sequence"/>
</dbReference>
<dbReference type="PROSITE" id="PS50157">
    <property type="entry name" value="ZINC_FINGER_C2H2_2"/>
    <property type="match status" value="1"/>
</dbReference>
<feature type="compositionally biased region" description="Low complexity" evidence="2">
    <location>
        <begin position="245"/>
        <end position="254"/>
    </location>
</feature>
<evidence type="ECO:0000256" key="1">
    <source>
        <dbReference type="PROSITE-ProRule" id="PRU00042"/>
    </source>
</evidence>
<feature type="region of interest" description="Disordered" evidence="2">
    <location>
        <begin position="1"/>
        <end position="51"/>
    </location>
</feature>
<feature type="compositionally biased region" description="Polar residues" evidence="2">
    <location>
        <begin position="256"/>
        <end position="268"/>
    </location>
</feature>
<evidence type="ECO:0000313" key="5">
    <source>
        <dbReference type="Proteomes" id="UP000748025"/>
    </source>
</evidence>
<dbReference type="PROSITE" id="PS00028">
    <property type="entry name" value="ZINC_FINGER_C2H2_1"/>
    <property type="match status" value="1"/>
</dbReference>
<feature type="region of interest" description="Disordered" evidence="2">
    <location>
        <begin position="228"/>
        <end position="281"/>
    </location>
</feature>
<dbReference type="EMBL" id="SRPW01001074">
    <property type="protein sequence ID" value="KAG6007778.1"/>
    <property type="molecule type" value="Genomic_DNA"/>
</dbReference>
<dbReference type="AlphaFoldDB" id="A0A9P7T0B0"/>
<dbReference type="InterPro" id="IPR013087">
    <property type="entry name" value="Znf_C2H2_type"/>
</dbReference>
<feature type="compositionally biased region" description="Polar residues" evidence="2">
    <location>
        <begin position="1"/>
        <end position="26"/>
    </location>
</feature>
<accession>A0A9P7T0B0</accession>
<feature type="region of interest" description="Disordered" evidence="2">
    <location>
        <begin position="386"/>
        <end position="440"/>
    </location>
</feature>
<dbReference type="GO" id="GO:0008270">
    <property type="term" value="F:zinc ion binding"/>
    <property type="evidence" value="ECO:0007669"/>
    <property type="project" value="UniProtKB-KW"/>
</dbReference>
<name>A0A9P7T0B0_9HYPO</name>
<comment type="caution">
    <text evidence="4">The sequence shown here is derived from an EMBL/GenBank/DDBJ whole genome shotgun (WGS) entry which is preliminary data.</text>
</comment>
<keyword evidence="5" id="KW-1185">Reference proteome</keyword>
<feature type="region of interest" description="Disordered" evidence="2">
    <location>
        <begin position="310"/>
        <end position="331"/>
    </location>
</feature>
<keyword evidence="1" id="KW-0862">Zinc</keyword>
<keyword evidence="1" id="KW-0863">Zinc-finger</keyword>
<organism evidence="4 5">
    <name type="scientific">Claviceps pusilla</name>
    <dbReference type="NCBI Taxonomy" id="123648"/>
    <lineage>
        <taxon>Eukaryota</taxon>
        <taxon>Fungi</taxon>
        <taxon>Dikarya</taxon>
        <taxon>Ascomycota</taxon>
        <taxon>Pezizomycotina</taxon>
        <taxon>Sordariomycetes</taxon>
        <taxon>Hypocreomycetidae</taxon>
        <taxon>Hypocreales</taxon>
        <taxon>Clavicipitaceae</taxon>
        <taxon>Claviceps</taxon>
    </lineage>
</organism>
<feature type="compositionally biased region" description="Polar residues" evidence="2">
    <location>
        <begin position="36"/>
        <end position="49"/>
    </location>
</feature>